<dbReference type="Gene3D" id="2.60.40.1730">
    <property type="entry name" value="tricorn interacting facor f3 domain"/>
    <property type="match status" value="1"/>
</dbReference>
<dbReference type="SUPFAM" id="SSF63737">
    <property type="entry name" value="Leukotriene A4 hydrolase N-terminal domain"/>
    <property type="match status" value="1"/>
</dbReference>
<dbReference type="InterPro" id="IPR042097">
    <property type="entry name" value="Aminopeptidase_N-like_N_sf"/>
</dbReference>
<name>A0A499VCJ6_STRAX</name>
<reference evidence="2" key="1">
    <citation type="submission" date="2019-04" db="EMBL/GenBank/DDBJ databases">
        <title>Draft genome sequences of Streptomyces avermitilis MC3.</title>
        <authorList>
            <person name="Komaki H."/>
            <person name="Tamura T."/>
            <person name="Hosoyama A."/>
        </authorList>
    </citation>
    <scope>NUCLEOTIDE SEQUENCE</scope>
    <source>
        <strain evidence="2">MC3</strain>
    </source>
</reference>
<organism evidence="2">
    <name type="scientific">Streptomyces avermitilis</name>
    <dbReference type="NCBI Taxonomy" id="33903"/>
    <lineage>
        <taxon>Bacteria</taxon>
        <taxon>Bacillati</taxon>
        <taxon>Actinomycetota</taxon>
        <taxon>Actinomycetes</taxon>
        <taxon>Kitasatosporales</taxon>
        <taxon>Streptomycetaceae</taxon>
        <taxon>Streptomyces</taxon>
    </lineage>
</organism>
<accession>A0A499VCJ6</accession>
<gene>
    <name evidence="2" type="ORF">SAVMC3_32090</name>
</gene>
<evidence type="ECO:0008006" key="3">
    <source>
        <dbReference type="Google" id="ProtNLM"/>
    </source>
</evidence>
<dbReference type="AlphaFoldDB" id="A0A499VCJ6"/>
<evidence type="ECO:0000313" key="2">
    <source>
        <dbReference type="EMBL" id="BBJ50580.1"/>
    </source>
</evidence>
<proteinExistence type="predicted"/>
<feature type="chain" id="PRO_5038881319" description="Secreted protein" evidence="1">
    <location>
        <begin position="24"/>
        <end position="150"/>
    </location>
</feature>
<feature type="signal peptide" evidence="1">
    <location>
        <begin position="1"/>
        <end position="23"/>
    </location>
</feature>
<protein>
    <recommendedName>
        <fullName evidence="3">Secreted protein</fullName>
    </recommendedName>
</protein>
<sequence>MALSRSARLGALATAAASFLVIAASSAPTPGADGIGDSYFPQLGNGGYDARHYDLDVAYNPDTDRLDGRTTLTARATQRLSSFDLDLQKLDVTKVEVNGRRAEFTREGDEIRVTPRGALPKGRTFTVTVTYGGVPQPSAAPSSSAPTTGG</sequence>
<evidence type="ECO:0000256" key="1">
    <source>
        <dbReference type="SAM" id="SignalP"/>
    </source>
</evidence>
<keyword evidence="1" id="KW-0732">Signal</keyword>
<dbReference type="EMBL" id="AP019621">
    <property type="protein sequence ID" value="BBJ50580.1"/>
    <property type="molecule type" value="Genomic_DNA"/>
</dbReference>